<dbReference type="GO" id="GO:0016491">
    <property type="term" value="F:oxidoreductase activity"/>
    <property type="evidence" value="ECO:0007669"/>
    <property type="project" value="UniProtKB-KW"/>
</dbReference>
<keyword evidence="2" id="KW-0479">Metal-binding</keyword>
<dbReference type="PROSITE" id="PS00198">
    <property type="entry name" value="4FE4S_FER_1"/>
    <property type="match status" value="1"/>
</dbReference>
<dbReference type="GO" id="GO:0051539">
    <property type="term" value="F:4 iron, 4 sulfur cluster binding"/>
    <property type="evidence" value="ECO:0007669"/>
    <property type="project" value="UniProtKB-KW"/>
</dbReference>
<dbReference type="InterPro" id="IPR051460">
    <property type="entry name" value="HdrC_iron-sulfur_subunit"/>
</dbReference>
<dbReference type="PANTHER" id="PTHR43255">
    <property type="entry name" value="IRON-SULFUR-BINDING OXIDOREDUCTASE FADF-RELATED-RELATED"/>
    <property type="match status" value="1"/>
</dbReference>
<keyword evidence="4" id="KW-0408">Iron</keyword>
<protein>
    <submittedName>
        <fullName evidence="7">4Fe-4S dicluster domain-containing protein</fullName>
    </submittedName>
</protein>
<keyword evidence="5" id="KW-0411">Iron-sulfur</keyword>
<evidence type="ECO:0000256" key="3">
    <source>
        <dbReference type="ARBA" id="ARBA00023002"/>
    </source>
</evidence>
<sequence>MMLTFEKLSPSFRFEVASTPGGEYITKCFACGTCTLSCPVREIDERYNPRRIIHMVLLGMKEEVLKSDFIWLCTACYTCSERCPQGVGITDLMNALKNIAVKEGYVHPSYIEQMKALINNDALYEISELENKKREKIGLPVIKKTKDVLKGIMDKTGITKILKS</sequence>
<dbReference type="AlphaFoldDB" id="A0A7C4Y4U2"/>
<dbReference type="InterPro" id="IPR009051">
    <property type="entry name" value="Helical_ferredxn"/>
</dbReference>
<dbReference type="PROSITE" id="PS51379">
    <property type="entry name" value="4FE4S_FER_2"/>
    <property type="match status" value="1"/>
</dbReference>
<name>A0A7C4Y4U2_UNCW3</name>
<feature type="domain" description="4Fe-4S ferredoxin-type" evidence="6">
    <location>
        <begin position="18"/>
        <end position="48"/>
    </location>
</feature>
<dbReference type="InterPro" id="IPR017896">
    <property type="entry name" value="4Fe4S_Fe-S-bd"/>
</dbReference>
<keyword evidence="1" id="KW-0004">4Fe-4S</keyword>
<proteinExistence type="predicted"/>
<evidence type="ECO:0000313" key="7">
    <source>
        <dbReference type="EMBL" id="HGW90983.1"/>
    </source>
</evidence>
<keyword evidence="3" id="KW-0560">Oxidoreductase</keyword>
<dbReference type="SUPFAM" id="SSF46548">
    <property type="entry name" value="alpha-helical ferredoxin"/>
    <property type="match status" value="1"/>
</dbReference>
<reference evidence="7" key="1">
    <citation type="journal article" date="2020" name="mSystems">
        <title>Genome- and Community-Level Interaction Insights into Carbon Utilization and Element Cycling Functions of Hydrothermarchaeota in Hydrothermal Sediment.</title>
        <authorList>
            <person name="Zhou Z."/>
            <person name="Liu Y."/>
            <person name="Xu W."/>
            <person name="Pan J."/>
            <person name="Luo Z.H."/>
            <person name="Li M."/>
        </authorList>
    </citation>
    <scope>NUCLEOTIDE SEQUENCE [LARGE SCALE GENOMIC DNA]</scope>
    <source>
        <strain evidence="7">SpSt-780</strain>
    </source>
</reference>
<gene>
    <name evidence="7" type="ORF">ENV67_00365</name>
</gene>
<comment type="caution">
    <text evidence="7">The sequence shown here is derived from an EMBL/GenBank/DDBJ whole genome shotgun (WGS) entry which is preliminary data.</text>
</comment>
<evidence type="ECO:0000256" key="2">
    <source>
        <dbReference type="ARBA" id="ARBA00022723"/>
    </source>
</evidence>
<dbReference type="PANTHER" id="PTHR43255:SF1">
    <property type="entry name" value="IRON-SULFUR-BINDING OXIDOREDUCTASE FADF-RELATED"/>
    <property type="match status" value="1"/>
</dbReference>
<dbReference type="Pfam" id="PF13183">
    <property type="entry name" value="Fer4_8"/>
    <property type="match status" value="1"/>
</dbReference>
<accession>A0A7C4Y4U2</accession>
<evidence type="ECO:0000256" key="4">
    <source>
        <dbReference type="ARBA" id="ARBA00023004"/>
    </source>
</evidence>
<evidence type="ECO:0000256" key="1">
    <source>
        <dbReference type="ARBA" id="ARBA00022485"/>
    </source>
</evidence>
<dbReference type="GO" id="GO:0005886">
    <property type="term" value="C:plasma membrane"/>
    <property type="evidence" value="ECO:0007669"/>
    <property type="project" value="TreeGrafter"/>
</dbReference>
<dbReference type="GO" id="GO:0046872">
    <property type="term" value="F:metal ion binding"/>
    <property type="evidence" value="ECO:0007669"/>
    <property type="project" value="UniProtKB-KW"/>
</dbReference>
<dbReference type="EMBL" id="DTHG01000005">
    <property type="protein sequence ID" value="HGW90983.1"/>
    <property type="molecule type" value="Genomic_DNA"/>
</dbReference>
<dbReference type="InterPro" id="IPR017900">
    <property type="entry name" value="4Fe4S_Fe_S_CS"/>
</dbReference>
<evidence type="ECO:0000256" key="5">
    <source>
        <dbReference type="ARBA" id="ARBA00023014"/>
    </source>
</evidence>
<dbReference type="Gene3D" id="1.10.1060.10">
    <property type="entry name" value="Alpha-helical ferredoxin"/>
    <property type="match status" value="1"/>
</dbReference>
<organism evidence="7">
    <name type="scientific">candidate division WOR-3 bacterium</name>
    <dbReference type="NCBI Taxonomy" id="2052148"/>
    <lineage>
        <taxon>Bacteria</taxon>
        <taxon>Bacteria division WOR-3</taxon>
    </lineage>
</organism>
<evidence type="ECO:0000259" key="6">
    <source>
        <dbReference type="PROSITE" id="PS51379"/>
    </source>
</evidence>